<sequence length="190" mass="21232">MTPSRKLISRHILDVFHELIRRNLGFILCFSSADSTVLQSSTLASMIARSISPRARPTLILDPPRMSALIVDTARSMIESGTLTNVSSREATNGSLEQEEGASPAGKEEQSAFRAAAAELLHHHVYDVTVLHIQLLWRLRLSQALPIKEKSYRVHLNPLPLAKRIHQLRQLRCHLALQAKPQNRVGAQNI</sequence>
<protein>
    <submittedName>
        <fullName evidence="2">Uncharacterized protein</fullName>
    </submittedName>
</protein>
<evidence type="ECO:0000256" key="1">
    <source>
        <dbReference type="SAM" id="MobiDB-lite"/>
    </source>
</evidence>
<reference evidence="2" key="1">
    <citation type="submission" date="2021-01" db="EMBL/GenBank/DDBJ databases">
        <authorList>
            <person name="Corre E."/>
            <person name="Pelletier E."/>
            <person name="Niang G."/>
            <person name="Scheremetjew M."/>
            <person name="Finn R."/>
            <person name="Kale V."/>
            <person name="Holt S."/>
            <person name="Cochrane G."/>
            <person name="Meng A."/>
            <person name="Brown T."/>
            <person name="Cohen L."/>
        </authorList>
    </citation>
    <scope>NUCLEOTIDE SEQUENCE</scope>
    <source>
        <strain evidence="2">CCMP645</strain>
    </source>
</reference>
<organism evidence="2">
    <name type="scientific">Chrysotila carterae</name>
    <name type="common">Marine alga</name>
    <name type="synonym">Syracosphaera carterae</name>
    <dbReference type="NCBI Taxonomy" id="13221"/>
    <lineage>
        <taxon>Eukaryota</taxon>
        <taxon>Haptista</taxon>
        <taxon>Haptophyta</taxon>
        <taxon>Prymnesiophyceae</taxon>
        <taxon>Isochrysidales</taxon>
        <taxon>Isochrysidaceae</taxon>
        <taxon>Chrysotila</taxon>
    </lineage>
</organism>
<dbReference type="AlphaFoldDB" id="A0A7S4EU42"/>
<name>A0A7S4EU42_CHRCT</name>
<feature type="region of interest" description="Disordered" evidence="1">
    <location>
        <begin position="82"/>
        <end position="109"/>
    </location>
</feature>
<feature type="compositionally biased region" description="Polar residues" evidence="1">
    <location>
        <begin position="82"/>
        <end position="96"/>
    </location>
</feature>
<proteinExistence type="predicted"/>
<dbReference type="EMBL" id="HBIZ01007567">
    <property type="protein sequence ID" value="CAE0751751.1"/>
    <property type="molecule type" value="Transcribed_RNA"/>
</dbReference>
<gene>
    <name evidence="2" type="ORF">PCAR00345_LOCUS4336</name>
</gene>
<accession>A0A7S4EU42</accession>
<evidence type="ECO:0000313" key="2">
    <source>
        <dbReference type="EMBL" id="CAE0751751.1"/>
    </source>
</evidence>